<comment type="caution">
    <text evidence="3">The sequence shown here is derived from an EMBL/GenBank/DDBJ whole genome shotgun (WGS) entry which is preliminary data.</text>
</comment>
<feature type="signal peptide" evidence="2">
    <location>
        <begin position="1"/>
        <end position="17"/>
    </location>
</feature>
<gene>
    <name evidence="3" type="primary">Acey_s0011.g1514</name>
    <name evidence="3" type="ORF">Y032_0011g1514</name>
</gene>
<accession>A0A016VGZ4</accession>
<evidence type="ECO:0000313" key="4">
    <source>
        <dbReference type="Proteomes" id="UP000024635"/>
    </source>
</evidence>
<protein>
    <submittedName>
        <fullName evidence="3">Uncharacterized protein</fullName>
    </submittedName>
</protein>
<dbReference type="OrthoDB" id="5810331at2759"/>
<dbReference type="Proteomes" id="UP000024635">
    <property type="component" value="Unassembled WGS sequence"/>
</dbReference>
<name>A0A016VGZ4_9BILA</name>
<reference evidence="4" key="1">
    <citation type="journal article" date="2015" name="Nat. Genet.">
        <title>The genome and transcriptome of the zoonotic hookworm Ancylostoma ceylanicum identify infection-specific gene families.</title>
        <authorList>
            <person name="Schwarz E.M."/>
            <person name="Hu Y."/>
            <person name="Antoshechkin I."/>
            <person name="Miller M.M."/>
            <person name="Sternberg P.W."/>
            <person name="Aroian R.V."/>
        </authorList>
    </citation>
    <scope>NUCLEOTIDE SEQUENCE</scope>
    <source>
        <strain evidence="4">HY135</strain>
    </source>
</reference>
<organism evidence="3 4">
    <name type="scientific">Ancylostoma ceylanicum</name>
    <dbReference type="NCBI Taxonomy" id="53326"/>
    <lineage>
        <taxon>Eukaryota</taxon>
        <taxon>Metazoa</taxon>
        <taxon>Ecdysozoa</taxon>
        <taxon>Nematoda</taxon>
        <taxon>Chromadorea</taxon>
        <taxon>Rhabditida</taxon>
        <taxon>Rhabditina</taxon>
        <taxon>Rhabditomorpha</taxon>
        <taxon>Strongyloidea</taxon>
        <taxon>Ancylostomatidae</taxon>
        <taxon>Ancylostomatinae</taxon>
        <taxon>Ancylostoma</taxon>
    </lineage>
</organism>
<feature type="region of interest" description="Disordered" evidence="1">
    <location>
        <begin position="75"/>
        <end position="110"/>
    </location>
</feature>
<keyword evidence="4" id="KW-1185">Reference proteome</keyword>
<feature type="chain" id="PRO_5001493513" evidence="2">
    <location>
        <begin position="18"/>
        <end position="363"/>
    </location>
</feature>
<proteinExistence type="predicted"/>
<evidence type="ECO:0000313" key="3">
    <source>
        <dbReference type="EMBL" id="EYC26018.1"/>
    </source>
</evidence>
<evidence type="ECO:0000256" key="2">
    <source>
        <dbReference type="SAM" id="SignalP"/>
    </source>
</evidence>
<dbReference type="AlphaFoldDB" id="A0A016VGZ4"/>
<feature type="compositionally biased region" description="Acidic residues" evidence="1">
    <location>
        <begin position="86"/>
        <end position="98"/>
    </location>
</feature>
<keyword evidence="2" id="KW-0732">Signal</keyword>
<dbReference type="STRING" id="53326.A0A016VGZ4"/>
<sequence length="363" mass="41529">MRPVIILICAAVTAVSTEYASDTSRSFPFSENLVKLERTSTQNVTKEQELLLQRNNIPSVLWPYVNITAVEQQERKRNATDGGVITDEDVADVPDDDEHPQPNTMHNDGKKTTITITEEGGKELYQHWTDQAVSGLMATVATNKLKNVGHAEKIAHKQCNKGVKTVKQHATCVVMLMEAEEKYQRWLKKFGEKKKRMGRLNAVKKKLARLLRLQQLDRIGQQDPSFRLDGSDQPLMIHRHAHTQEAANDHFLTDDGWVGSFRMRAKRSVTHPKMMKVKPVARSSYDLIDERSESPLGMVAKNLLRDIRKLKNKKDSDFKQVVRALNAYPNVKENAKEIEIEWQDMQGIRKTEIFFSEICKIIL</sequence>
<evidence type="ECO:0000256" key="1">
    <source>
        <dbReference type="SAM" id="MobiDB-lite"/>
    </source>
</evidence>
<dbReference type="EMBL" id="JARK01001347">
    <property type="protein sequence ID" value="EYC26018.1"/>
    <property type="molecule type" value="Genomic_DNA"/>
</dbReference>